<accession>A0A2S0HZ86</accession>
<dbReference type="RefSeq" id="WP_105217205.1">
    <property type="nucleotide sequence ID" value="NZ_CP027062.1"/>
</dbReference>
<sequence>MKPQISKLAIFLAFNFTIVFTTIAQVGIGNSSPDRSSLLEIGTGVDTGGILIPRVTLVAANLSTPVSNPVHSLLVFNTATNLTPAGYINDVRPGFYSWDATKNKWVTQTKETRTAKWKSTNTTEELNDDTVNEVNLFGSEIYNDDPALYVAVPSDLTDDLLITESGRYEIKMTIGIEVIEDDKYEEIVIKTDLKLSRLGVDTYPSVTVYGYINDDNDILRGHIQIFDVIEIEEGSELSVEVVRETDSGEVYIEDVGAAFFSIRKLE</sequence>
<name>A0A2S0HZ86_9FLAO</name>
<dbReference type="EMBL" id="CP027062">
    <property type="protein sequence ID" value="AVI51965.1"/>
    <property type="molecule type" value="Genomic_DNA"/>
</dbReference>
<reference evidence="1 2" key="1">
    <citation type="submission" date="2018-02" db="EMBL/GenBank/DDBJ databases">
        <title>Genomic analysis of the strain RR4-38 isolated from a seawater recirculating aquaculture system.</title>
        <authorList>
            <person name="Kim Y.-S."/>
            <person name="Jang Y.H."/>
            <person name="Kim K.-H."/>
        </authorList>
    </citation>
    <scope>NUCLEOTIDE SEQUENCE [LARGE SCALE GENOMIC DNA]</scope>
    <source>
        <strain evidence="1 2">RR4-38</strain>
    </source>
</reference>
<evidence type="ECO:0000313" key="2">
    <source>
        <dbReference type="Proteomes" id="UP000238442"/>
    </source>
</evidence>
<dbReference type="Proteomes" id="UP000238442">
    <property type="component" value="Chromosome"/>
</dbReference>
<protein>
    <submittedName>
        <fullName evidence="1">Uncharacterized protein</fullName>
    </submittedName>
</protein>
<organism evidence="1 2">
    <name type="scientific">Pukyongia salina</name>
    <dbReference type="NCBI Taxonomy" id="2094025"/>
    <lineage>
        <taxon>Bacteria</taxon>
        <taxon>Pseudomonadati</taxon>
        <taxon>Bacteroidota</taxon>
        <taxon>Flavobacteriia</taxon>
        <taxon>Flavobacteriales</taxon>
        <taxon>Flavobacteriaceae</taxon>
        <taxon>Pukyongia</taxon>
    </lineage>
</organism>
<dbReference type="OrthoDB" id="1145223at2"/>
<evidence type="ECO:0000313" key="1">
    <source>
        <dbReference type="EMBL" id="AVI51965.1"/>
    </source>
</evidence>
<dbReference type="KEGG" id="aue:C5O00_12700"/>
<gene>
    <name evidence="1" type="ORF">C5O00_12700</name>
</gene>
<proteinExistence type="predicted"/>
<keyword evidence="2" id="KW-1185">Reference proteome</keyword>
<dbReference type="AlphaFoldDB" id="A0A2S0HZ86"/>